<dbReference type="AlphaFoldDB" id="A0A922MXP2"/>
<name>A0A922MXP2_SPOEX</name>
<comment type="caution">
    <text evidence="1">The sequence shown here is derived from an EMBL/GenBank/DDBJ whole genome shotgun (WGS) entry which is preliminary data.</text>
</comment>
<evidence type="ECO:0000313" key="1">
    <source>
        <dbReference type="EMBL" id="KAH9644340.1"/>
    </source>
</evidence>
<proteinExistence type="predicted"/>
<sequence>MGSSSTSASLTCDDKILASELALTYHTVKHNLSFNSMDCTVKLKKIIYVDSENLNYSKNLNHAKVIWKNIGQYIMIFKLLNENFYFEIEMSIHSDSDLMDIDVIPMSECDDENDERIEATIE</sequence>
<gene>
    <name evidence="1" type="ORF">HF086_003125</name>
</gene>
<dbReference type="Proteomes" id="UP000814243">
    <property type="component" value="Unassembled WGS sequence"/>
</dbReference>
<dbReference type="EMBL" id="JACEFF010000089">
    <property type="protein sequence ID" value="KAH9644340.1"/>
    <property type="molecule type" value="Genomic_DNA"/>
</dbReference>
<protein>
    <submittedName>
        <fullName evidence="1">Uncharacterized protein</fullName>
    </submittedName>
</protein>
<accession>A0A922MXP2</accession>
<organism evidence="1 2">
    <name type="scientific">Spodoptera exigua</name>
    <name type="common">Beet armyworm</name>
    <name type="synonym">Noctua fulgens</name>
    <dbReference type="NCBI Taxonomy" id="7107"/>
    <lineage>
        <taxon>Eukaryota</taxon>
        <taxon>Metazoa</taxon>
        <taxon>Ecdysozoa</taxon>
        <taxon>Arthropoda</taxon>
        <taxon>Hexapoda</taxon>
        <taxon>Insecta</taxon>
        <taxon>Pterygota</taxon>
        <taxon>Neoptera</taxon>
        <taxon>Endopterygota</taxon>
        <taxon>Lepidoptera</taxon>
        <taxon>Glossata</taxon>
        <taxon>Ditrysia</taxon>
        <taxon>Noctuoidea</taxon>
        <taxon>Noctuidae</taxon>
        <taxon>Amphipyrinae</taxon>
        <taxon>Spodoptera</taxon>
    </lineage>
</organism>
<reference evidence="1" key="1">
    <citation type="journal article" date="2021" name="G3 (Bethesda)">
        <title>Genome and transcriptome analysis of the beet armyworm Spodoptera exigua reveals targets for pest control. .</title>
        <authorList>
            <person name="Simon S."/>
            <person name="Breeschoten T."/>
            <person name="Jansen H.J."/>
            <person name="Dirks R.P."/>
            <person name="Schranz M.E."/>
            <person name="Ros V.I.D."/>
        </authorList>
    </citation>
    <scope>NUCLEOTIDE SEQUENCE</scope>
    <source>
        <strain evidence="1">TB_SE_WUR_2020</strain>
    </source>
</reference>
<evidence type="ECO:0000313" key="2">
    <source>
        <dbReference type="Proteomes" id="UP000814243"/>
    </source>
</evidence>